<reference evidence="1" key="1">
    <citation type="submission" date="2023-11" db="EMBL/GenBank/DDBJ databases">
        <title>Genome assemblies of two species of porcelain crab, Petrolisthes cinctipes and Petrolisthes manimaculis (Anomura: Porcellanidae).</title>
        <authorList>
            <person name="Angst P."/>
        </authorList>
    </citation>
    <scope>NUCLEOTIDE SEQUENCE</scope>
    <source>
        <strain evidence="1">PB745_02</strain>
        <tissue evidence="1">Gill</tissue>
    </source>
</reference>
<keyword evidence="2" id="KW-1185">Reference proteome</keyword>
<comment type="caution">
    <text evidence="1">The sequence shown here is derived from an EMBL/GenBank/DDBJ whole genome shotgun (WGS) entry which is preliminary data.</text>
</comment>
<dbReference type="Proteomes" id="UP001292094">
    <property type="component" value="Unassembled WGS sequence"/>
</dbReference>
<evidence type="ECO:0000313" key="1">
    <source>
        <dbReference type="EMBL" id="KAK4301132.1"/>
    </source>
</evidence>
<protein>
    <submittedName>
        <fullName evidence="1">Uncharacterized protein</fullName>
    </submittedName>
</protein>
<accession>A0AAE1P5N1</accession>
<dbReference type="EMBL" id="JAWZYT010002921">
    <property type="protein sequence ID" value="KAK4301132.1"/>
    <property type="molecule type" value="Genomic_DNA"/>
</dbReference>
<sequence length="231" mass="26558">MSKLTRKVRTEEDAGGAKRKQILTDKVENDNLITSQLIYVEHDVGNQMLWNCQRCKHGCGKIFNTMKTMMIGQEQLEESVNQVREAVTTEQSKFGELTSKLEALWLLNENMVEQFEGLKSKQEATNTRLADIKTTKPKQNKEVKDIPSDNLGRLESKVVRLEEMRDEEARKANLVMYGIPESTAEELQLKQEESDRCHDETRKMYDDLAQKFSILQEFVASNVGCVLQKKP</sequence>
<name>A0AAE1P5N1_9EUCA</name>
<gene>
    <name evidence="1" type="ORF">Pmani_026714</name>
</gene>
<proteinExistence type="predicted"/>
<dbReference type="AlphaFoldDB" id="A0AAE1P5N1"/>
<organism evidence="1 2">
    <name type="scientific">Petrolisthes manimaculis</name>
    <dbReference type="NCBI Taxonomy" id="1843537"/>
    <lineage>
        <taxon>Eukaryota</taxon>
        <taxon>Metazoa</taxon>
        <taxon>Ecdysozoa</taxon>
        <taxon>Arthropoda</taxon>
        <taxon>Crustacea</taxon>
        <taxon>Multicrustacea</taxon>
        <taxon>Malacostraca</taxon>
        <taxon>Eumalacostraca</taxon>
        <taxon>Eucarida</taxon>
        <taxon>Decapoda</taxon>
        <taxon>Pleocyemata</taxon>
        <taxon>Anomura</taxon>
        <taxon>Galatheoidea</taxon>
        <taxon>Porcellanidae</taxon>
        <taxon>Petrolisthes</taxon>
    </lineage>
</organism>
<evidence type="ECO:0000313" key="2">
    <source>
        <dbReference type="Proteomes" id="UP001292094"/>
    </source>
</evidence>